<reference evidence="1 2" key="1">
    <citation type="submission" date="2010-12" db="EMBL/GenBank/DDBJ databases">
        <authorList>
            <person name="Muzny D."/>
            <person name="Qin X."/>
            <person name="Buhay C."/>
            <person name="Dugan-Rocha S."/>
            <person name="Ding Y."/>
            <person name="Chen G."/>
            <person name="Hawes A."/>
            <person name="Holder M."/>
            <person name="Jhangiani S."/>
            <person name="Johnson A."/>
            <person name="Khan Z."/>
            <person name="Li Z."/>
            <person name="Liu W."/>
            <person name="Liu X."/>
            <person name="Perez L."/>
            <person name="Shen H."/>
            <person name="Wang Q."/>
            <person name="Watt J."/>
            <person name="Xi L."/>
            <person name="Xin Y."/>
            <person name="Zhou J."/>
            <person name="Deng J."/>
            <person name="Jiang H."/>
            <person name="Liu Y."/>
            <person name="Qu J."/>
            <person name="Song X.-Z."/>
            <person name="Zhang L."/>
            <person name="Villasana D."/>
            <person name="Johnson A."/>
            <person name="Liu J."/>
            <person name="Liyanage D."/>
            <person name="Lorensuhewa L."/>
            <person name="Robinson T."/>
            <person name="Song A."/>
            <person name="Song B.-B."/>
            <person name="Dinh H."/>
            <person name="Thornton R."/>
            <person name="Coyle M."/>
            <person name="Francisco L."/>
            <person name="Jackson L."/>
            <person name="Javaid M."/>
            <person name="Korchina V."/>
            <person name="Kovar C."/>
            <person name="Mata R."/>
            <person name="Mathew T."/>
            <person name="Ngo R."/>
            <person name="Nguyen L."/>
            <person name="Nguyen N."/>
            <person name="Okwuonu G."/>
            <person name="Ongeri F."/>
            <person name="Pham C."/>
            <person name="Simmons D."/>
            <person name="Wilczek-Boney K."/>
            <person name="Hale W."/>
            <person name="Jakkamsetti A."/>
            <person name="Pham P."/>
            <person name="Ruth R."/>
            <person name="San Lucas F."/>
            <person name="Warren J."/>
            <person name="Zhang J."/>
            <person name="Zhao Z."/>
            <person name="Zhou C."/>
            <person name="Zhu D."/>
            <person name="Lee S."/>
            <person name="Bess C."/>
            <person name="Blankenburg K."/>
            <person name="Forbes L."/>
            <person name="Fu Q."/>
            <person name="Gubbala S."/>
            <person name="Hirani K."/>
            <person name="Jayaseelan J.C."/>
            <person name="Lara F."/>
            <person name="Munidasa M."/>
            <person name="Palculict T."/>
            <person name="Patil S."/>
            <person name="Pu L.-L."/>
            <person name="Saada N."/>
            <person name="Tang L."/>
            <person name="Weissenberger G."/>
            <person name="Zhu Y."/>
            <person name="Hemphill L."/>
            <person name="Shang Y."/>
            <person name="Youmans B."/>
            <person name="Ayvaz T."/>
            <person name="Ross M."/>
            <person name="Santibanez J."/>
            <person name="Aqrawi P."/>
            <person name="Gross S."/>
            <person name="Joshi V."/>
            <person name="Fowler G."/>
            <person name="Nazareth L."/>
            <person name="Reid J."/>
            <person name="Worley K."/>
            <person name="Petrosino J."/>
            <person name="Highlander S."/>
            <person name="Gibbs R."/>
        </authorList>
    </citation>
    <scope>NUCLEOTIDE SEQUENCE [LARGE SCALE GENOMIC DNA]</scope>
    <source>
        <strain evidence="1 2">DSM 10105</strain>
    </source>
</reference>
<dbReference type="HOGENOM" id="CLU_087285_0_0_11"/>
<dbReference type="PATRIC" id="fig|864564.6.peg.109"/>
<dbReference type="Proteomes" id="UP000004946">
    <property type="component" value="Chromosome"/>
</dbReference>
<dbReference type="RefSeq" id="WP_006289448.1">
    <property type="nucleotide sequence ID" value="NZ_AP012333.1"/>
</dbReference>
<evidence type="ECO:0008006" key="3">
    <source>
        <dbReference type="Google" id="ProtNLM"/>
    </source>
</evidence>
<organism evidence="1 2">
    <name type="scientific">Parascardovia denticolens DSM 10105 = JCM 12538</name>
    <dbReference type="NCBI Taxonomy" id="864564"/>
    <lineage>
        <taxon>Bacteria</taxon>
        <taxon>Bacillati</taxon>
        <taxon>Actinomycetota</taxon>
        <taxon>Actinomycetes</taxon>
        <taxon>Bifidobacteriales</taxon>
        <taxon>Bifidobacteriaceae</taxon>
        <taxon>Parascardovia</taxon>
    </lineage>
</organism>
<evidence type="ECO:0000313" key="2">
    <source>
        <dbReference type="Proteomes" id="UP000004946"/>
    </source>
</evidence>
<accession>E6K2B9</accession>
<protein>
    <recommendedName>
        <fullName evidence="3">Thymidine phosphorylase</fullName>
    </recommendedName>
</protein>
<dbReference type="EMBL" id="AEON01000002">
    <property type="protein sequence ID" value="EFT82907.1"/>
    <property type="molecule type" value="Genomic_DNA"/>
</dbReference>
<evidence type="ECO:0000313" key="1">
    <source>
        <dbReference type="EMBL" id="EFT82907.1"/>
    </source>
</evidence>
<comment type="caution">
    <text evidence="1">The sequence shown here is derived from an EMBL/GenBank/DDBJ whole genome shotgun (WGS) entry which is preliminary data.</text>
</comment>
<gene>
    <name evidence="1" type="ORF">HMPREF0620_1592</name>
</gene>
<keyword evidence="2" id="KW-1185">Reference proteome</keyword>
<name>E6K2B9_PARDN</name>
<sequence length="228" mass="24399">MTSTPGSPSVRAAGSAFASYRSGSARFTRPRQLDPALLAQLDGGLDPQEVSQVAHATAAALLDHVRHTQDPQVVSRVLHLVEEEGLDLIAELWSQADSDSLAGILWRLYTMRLWMRRNGQTISRLWRLEEPRETAASAIAGIDADPTPDDIASTADSILAGAFTGDFAVALERSGAFCEVISSALARLSQREGAGRQGQALARTARNLAATSRAFAQGAKAWREGGLY</sequence>
<dbReference type="KEGG" id="pdo:PSDT_0097"/>
<dbReference type="eggNOG" id="ENOG502ZAXG">
    <property type="taxonomic scope" value="Bacteria"/>
</dbReference>
<dbReference type="AlphaFoldDB" id="E6K2B9"/>
<proteinExistence type="predicted"/>